<evidence type="ECO:0000256" key="2">
    <source>
        <dbReference type="ARBA" id="ARBA00023125"/>
    </source>
</evidence>
<comment type="caution">
    <text evidence="5">The sequence shown here is derived from an EMBL/GenBank/DDBJ whole genome shotgun (WGS) entry which is preliminary data.</text>
</comment>
<dbReference type="PRINTS" id="PR00033">
    <property type="entry name" value="HTHASNC"/>
</dbReference>
<dbReference type="FunFam" id="1.10.10.10:FF:000186">
    <property type="entry name" value="AsnC family transcriptional regulator"/>
    <property type="match status" value="1"/>
</dbReference>
<keyword evidence="2 5" id="KW-0238">DNA-binding</keyword>
<proteinExistence type="predicted"/>
<dbReference type="InterPro" id="IPR000485">
    <property type="entry name" value="AsnC-type_HTH_dom"/>
</dbReference>
<gene>
    <name evidence="5" type="ORF">GGE06_007552</name>
</gene>
<dbReference type="InterPro" id="IPR011991">
    <property type="entry name" value="ArsR-like_HTH"/>
</dbReference>
<accession>A0A7W7XF60</accession>
<evidence type="ECO:0000313" key="5">
    <source>
        <dbReference type="EMBL" id="MBB4986584.1"/>
    </source>
</evidence>
<keyword evidence="1" id="KW-0805">Transcription regulation</keyword>
<evidence type="ECO:0000256" key="3">
    <source>
        <dbReference type="ARBA" id="ARBA00023163"/>
    </source>
</evidence>
<dbReference type="SUPFAM" id="SSF54909">
    <property type="entry name" value="Dimeric alpha+beta barrel"/>
    <property type="match status" value="1"/>
</dbReference>
<dbReference type="Pfam" id="PF01037">
    <property type="entry name" value="AsnC_trans_reg"/>
    <property type="match status" value="1"/>
</dbReference>
<dbReference type="SMART" id="SM00344">
    <property type="entry name" value="HTH_ASNC"/>
    <property type="match status" value="1"/>
</dbReference>
<dbReference type="PROSITE" id="PS50956">
    <property type="entry name" value="HTH_ASNC_2"/>
    <property type="match status" value="1"/>
</dbReference>
<feature type="domain" description="HTH asnC-type" evidence="4">
    <location>
        <begin position="7"/>
        <end position="68"/>
    </location>
</feature>
<dbReference type="PANTHER" id="PTHR30154:SF34">
    <property type="entry name" value="TRANSCRIPTIONAL REGULATOR AZLB"/>
    <property type="match status" value="1"/>
</dbReference>
<organism evidence="5 6">
    <name type="scientific">Streptomyces nymphaeiformis</name>
    <dbReference type="NCBI Taxonomy" id="2663842"/>
    <lineage>
        <taxon>Bacteria</taxon>
        <taxon>Bacillati</taxon>
        <taxon>Actinomycetota</taxon>
        <taxon>Actinomycetes</taxon>
        <taxon>Kitasatosporales</taxon>
        <taxon>Streptomycetaceae</taxon>
        <taxon>Streptomyces</taxon>
    </lineage>
</organism>
<name>A0A7W7XF60_9ACTN</name>
<evidence type="ECO:0000256" key="1">
    <source>
        <dbReference type="ARBA" id="ARBA00023015"/>
    </source>
</evidence>
<dbReference type="InterPro" id="IPR036390">
    <property type="entry name" value="WH_DNA-bd_sf"/>
</dbReference>
<evidence type="ECO:0000259" key="4">
    <source>
        <dbReference type="PROSITE" id="PS50956"/>
    </source>
</evidence>
<dbReference type="GO" id="GO:0005829">
    <property type="term" value="C:cytosol"/>
    <property type="evidence" value="ECO:0007669"/>
    <property type="project" value="TreeGrafter"/>
</dbReference>
<dbReference type="PROSITE" id="PS00519">
    <property type="entry name" value="HTH_ASNC_1"/>
    <property type="match status" value="1"/>
</dbReference>
<dbReference type="AlphaFoldDB" id="A0A7W7XF60"/>
<reference evidence="5 6" key="1">
    <citation type="submission" date="2020-08" db="EMBL/GenBank/DDBJ databases">
        <title>Genomic Encyclopedia of Type Strains, Phase III (KMG-III): the genomes of soil and plant-associated and newly described type strains.</title>
        <authorList>
            <person name="Whitman W."/>
        </authorList>
    </citation>
    <scope>NUCLEOTIDE SEQUENCE [LARGE SCALE GENOMIC DNA]</scope>
    <source>
        <strain evidence="5 6">SFB5A</strain>
    </source>
</reference>
<dbReference type="Gene3D" id="3.30.70.920">
    <property type="match status" value="1"/>
</dbReference>
<dbReference type="InterPro" id="IPR019887">
    <property type="entry name" value="Tscrpt_reg_AsnC/Lrp_C"/>
</dbReference>
<dbReference type="InterPro" id="IPR019885">
    <property type="entry name" value="Tscrpt_reg_HTH_AsnC-type_CS"/>
</dbReference>
<keyword evidence="6" id="KW-1185">Reference proteome</keyword>
<dbReference type="CDD" id="cd00090">
    <property type="entry name" value="HTH_ARSR"/>
    <property type="match status" value="1"/>
</dbReference>
<dbReference type="GO" id="GO:0043565">
    <property type="term" value="F:sequence-specific DNA binding"/>
    <property type="evidence" value="ECO:0007669"/>
    <property type="project" value="InterPro"/>
</dbReference>
<dbReference type="InterPro" id="IPR036388">
    <property type="entry name" value="WH-like_DNA-bd_sf"/>
</dbReference>
<dbReference type="Proteomes" id="UP000582643">
    <property type="component" value="Unassembled WGS sequence"/>
</dbReference>
<dbReference type="GO" id="GO:0043200">
    <property type="term" value="P:response to amino acid"/>
    <property type="evidence" value="ECO:0007669"/>
    <property type="project" value="TreeGrafter"/>
</dbReference>
<dbReference type="Gene3D" id="1.10.10.10">
    <property type="entry name" value="Winged helix-like DNA-binding domain superfamily/Winged helix DNA-binding domain"/>
    <property type="match status" value="1"/>
</dbReference>
<keyword evidence="3" id="KW-0804">Transcription</keyword>
<dbReference type="Pfam" id="PF13412">
    <property type="entry name" value="HTH_24"/>
    <property type="match status" value="1"/>
</dbReference>
<evidence type="ECO:0000313" key="6">
    <source>
        <dbReference type="Proteomes" id="UP000582643"/>
    </source>
</evidence>
<dbReference type="RefSeq" id="WP_116163619.1">
    <property type="nucleotide sequence ID" value="NZ_JACHJY010000013.1"/>
</dbReference>
<dbReference type="PANTHER" id="PTHR30154">
    <property type="entry name" value="LEUCINE-RESPONSIVE REGULATORY PROTEIN"/>
    <property type="match status" value="1"/>
</dbReference>
<dbReference type="InterPro" id="IPR019888">
    <property type="entry name" value="Tscrpt_reg_AsnC-like"/>
</dbReference>
<dbReference type="EMBL" id="JACHJY010000013">
    <property type="protein sequence ID" value="MBB4986584.1"/>
    <property type="molecule type" value="Genomic_DNA"/>
</dbReference>
<protein>
    <submittedName>
        <fullName evidence="5">DNA-binding Lrp family transcriptional regulator</fullName>
    </submittedName>
</protein>
<dbReference type="SUPFAM" id="SSF46785">
    <property type="entry name" value="Winged helix' DNA-binding domain"/>
    <property type="match status" value="1"/>
</dbReference>
<sequence>MSNEVPLDAIDREILFHLREDGRLTNVELAKRVGLTPPPCLRRVRRLEEAGVITGYRAVIDPAAVGRGLEVLIDVEIYANDRKSFEEFEKTVASYEEVIEFRRMYGRPDYFIRAAVADHAACEAFLTGKLSGLPGVQRFTSHLTMKTIKSVGA</sequence>
<dbReference type="InterPro" id="IPR011008">
    <property type="entry name" value="Dimeric_a/b-barrel"/>
</dbReference>